<sequence length="831" mass="90565">MELKVWVEGIQRIVCGVTEVTTCQDVVFALAHATGKTGRFTLIERWRNNERLLAPHENPLKILMKWGEYSSDVQFILQRSEQKKPDQNQQNNNSSNSNSNTNSNSPAQNQQNTHQQQQQQPHQQQPHPQSQQQILRQQQKLNQLNNNHLLGGTGLDDPKSKLVQNNLKNSAGSPGNDPYGKQFSQHQQHQQHHLHQQSELISNCVPPSSLERGKETRKSLNSGTSPGLKNSANNNNTIIKSFSNSNIHQNNINNNTITPANIKVENIGIVKGIPQQKSPHNSTSSSGSNSSSSSTGSSSTGGGISALSISSNQHQNNVEATYASVIKKPKSHRDVQGPGSNAIVGEFNAADLRNSLDRKLNGLLYSNGINTGGHHHQTHHPHQSGGTAIVGATLKDTTSRFGGLPSSAGGGAHHLSSNDSLLLDSSSISSVSSNSNHNLLIGNGVGGSSSNNNSPITGISSNGALVPPPYRDPPPPRNSPLSHKLESSSLNGSNPNASFSSNGSGNSQTLNNLNINRKLEKDSINMNLALNAAVAAAAATTGHMAPGGNGGSIGSGSISSSASNANELLLNELNLNDGPLQNTTQYRDLIQLIKYQREKINTQQADLSKYDSEIQYLESKGREQQDKLDALTQEINKTDQIYRQGSEQLQTLQYVEEEGELVRQQEKTLKSEITLLRSKLANCETELLQCKNKIRLLMDEIQVEQRKYCRQYDTNRAQLERHLMSEVDRIQLEIDLAIQSTDHASKATDKLKSEVAGIESNIAEKKKQVEQLVHEMKEVNLQSLAVAPADEVRHLLEVGSVKPGSTRRMIGSPRQLENAVPTSKNPHGVWV</sequence>
<dbReference type="EnsemblMetazoa" id="AAEL019484-RG">
    <property type="protein sequence ID" value="AAEL019484-PG"/>
    <property type="gene ID" value="AAEL019484"/>
</dbReference>
<keyword evidence="1" id="KW-0175">Coiled coil</keyword>
<feature type="compositionally biased region" description="Low complexity" evidence="2">
    <location>
        <begin position="449"/>
        <end position="463"/>
    </location>
</feature>
<reference evidence="4 5" key="1">
    <citation type="submission" date="2017-06" db="EMBL/GenBank/DDBJ databases">
        <title>Aedes aegypti genome working group (AGWG) sequencing and assembly.</title>
        <authorList>
            <consortium name="Aedes aegypti Genome Working Group (AGWG)"/>
            <person name="Matthews B.J."/>
        </authorList>
    </citation>
    <scope>NUCLEOTIDE SEQUENCE [LARGE SCALE GENOMIC DNA]</scope>
    <source>
        <strain evidence="4 5">LVP_AGWG</strain>
    </source>
</reference>
<gene>
    <name evidence="4" type="primary">5564521</name>
</gene>
<name>A0A6I8TSR9_AEDAE</name>
<evidence type="ECO:0000256" key="2">
    <source>
        <dbReference type="SAM" id="MobiDB-lite"/>
    </source>
</evidence>
<dbReference type="PANTHER" id="PTHR15286">
    <property type="entry name" value="RAS-ASSOCIATING DOMAIN CONTAINING PROTEIN"/>
    <property type="match status" value="1"/>
</dbReference>
<dbReference type="PROSITE" id="PS50200">
    <property type="entry name" value="RA"/>
    <property type="match status" value="1"/>
</dbReference>
<dbReference type="CDD" id="cd16134">
    <property type="entry name" value="RA_RASSF8"/>
    <property type="match status" value="1"/>
</dbReference>
<dbReference type="GO" id="GO:0007165">
    <property type="term" value="P:signal transduction"/>
    <property type="evidence" value="ECO:0007669"/>
    <property type="project" value="InterPro"/>
</dbReference>
<dbReference type="EnsemblMetazoa" id="AAEL019484-RA">
    <property type="protein sequence ID" value="AAEL019484-PA"/>
    <property type="gene ID" value="AAEL019484"/>
</dbReference>
<proteinExistence type="predicted"/>
<dbReference type="InParanoid" id="A0A6I8TSR9"/>
<feature type="domain" description="Ras-associating" evidence="3">
    <location>
        <begin position="1"/>
        <end position="82"/>
    </location>
</feature>
<dbReference type="FunCoup" id="A0A6I8TSR9">
    <property type="interactions" value="103"/>
</dbReference>
<feature type="compositionally biased region" description="Low complexity" evidence="2">
    <location>
        <begin position="491"/>
        <end position="507"/>
    </location>
</feature>
<dbReference type="EnsemblMetazoa" id="AAEL019484-RE">
    <property type="protein sequence ID" value="AAEL019484-PE"/>
    <property type="gene ID" value="AAEL019484"/>
</dbReference>
<feature type="region of interest" description="Disordered" evidence="2">
    <location>
        <begin position="81"/>
        <end position="134"/>
    </location>
</feature>
<evidence type="ECO:0000313" key="4">
    <source>
        <dbReference type="EnsemblMetazoa" id="AAEL019484-PG"/>
    </source>
</evidence>
<dbReference type="Gene3D" id="3.10.20.90">
    <property type="entry name" value="Phosphatidylinositol 3-kinase Catalytic Subunit, Chain A, domain 1"/>
    <property type="match status" value="1"/>
</dbReference>
<dbReference type="Pfam" id="PF21712">
    <property type="entry name" value="RASSF8-10_RA"/>
    <property type="match status" value="1"/>
</dbReference>
<dbReference type="InterPro" id="IPR000159">
    <property type="entry name" value="RA_dom"/>
</dbReference>
<dbReference type="SMART" id="SM00314">
    <property type="entry name" value="RA"/>
    <property type="match status" value="1"/>
</dbReference>
<feature type="compositionally biased region" description="Low complexity" evidence="2">
    <location>
        <begin position="87"/>
        <end position="134"/>
    </location>
</feature>
<dbReference type="AlphaFoldDB" id="A0A6I8TSR9"/>
<feature type="region of interest" description="Disordered" evidence="2">
    <location>
        <begin position="146"/>
        <end position="236"/>
    </location>
</feature>
<dbReference type="EnsemblMetazoa" id="AAEL019484-RB">
    <property type="protein sequence ID" value="AAEL019484-PB"/>
    <property type="gene ID" value="AAEL019484"/>
</dbReference>
<dbReference type="InterPro" id="IPR033593">
    <property type="entry name" value="N-RASSF"/>
</dbReference>
<accession>A0A6I8TSR9</accession>
<feature type="region of interest" description="Disordered" evidence="2">
    <location>
        <begin position="273"/>
        <end position="308"/>
    </location>
</feature>
<organism evidence="4 5">
    <name type="scientific">Aedes aegypti</name>
    <name type="common">Yellowfever mosquito</name>
    <name type="synonym">Culex aegypti</name>
    <dbReference type="NCBI Taxonomy" id="7159"/>
    <lineage>
        <taxon>Eukaryota</taxon>
        <taxon>Metazoa</taxon>
        <taxon>Ecdysozoa</taxon>
        <taxon>Arthropoda</taxon>
        <taxon>Hexapoda</taxon>
        <taxon>Insecta</taxon>
        <taxon>Pterygota</taxon>
        <taxon>Neoptera</taxon>
        <taxon>Endopterygota</taxon>
        <taxon>Diptera</taxon>
        <taxon>Nematocera</taxon>
        <taxon>Culicoidea</taxon>
        <taxon>Culicidae</taxon>
        <taxon>Culicinae</taxon>
        <taxon>Aedini</taxon>
        <taxon>Aedes</taxon>
        <taxon>Stegomyia</taxon>
    </lineage>
</organism>
<protein>
    <recommendedName>
        <fullName evidence="3">Ras-associating domain-containing protein</fullName>
    </recommendedName>
</protein>
<feature type="compositionally biased region" description="Polar residues" evidence="2">
    <location>
        <begin position="219"/>
        <end position="236"/>
    </location>
</feature>
<evidence type="ECO:0000256" key="1">
    <source>
        <dbReference type="SAM" id="Coils"/>
    </source>
</evidence>
<dbReference type="PANTHER" id="PTHR15286:SF6">
    <property type="entry name" value="GH01133P"/>
    <property type="match status" value="1"/>
</dbReference>
<evidence type="ECO:0000313" key="5">
    <source>
        <dbReference type="Proteomes" id="UP000008820"/>
    </source>
</evidence>
<dbReference type="InterPro" id="IPR048945">
    <property type="entry name" value="RASSF8/10_RA"/>
</dbReference>
<dbReference type="InterPro" id="IPR029071">
    <property type="entry name" value="Ubiquitin-like_domsf"/>
</dbReference>
<dbReference type="EnsemblMetazoa" id="AAEL019484-RD">
    <property type="protein sequence ID" value="AAEL019484-PD"/>
    <property type="gene ID" value="AAEL019484"/>
</dbReference>
<dbReference type="EnsemblMetazoa" id="AAEL019484-RC">
    <property type="protein sequence ID" value="AAEL019484-PC"/>
    <property type="gene ID" value="AAEL019484"/>
</dbReference>
<feature type="region of interest" description="Disordered" evidence="2">
    <location>
        <begin position="449"/>
        <end position="511"/>
    </location>
</feature>
<dbReference type="SUPFAM" id="SSF54236">
    <property type="entry name" value="Ubiquitin-like"/>
    <property type="match status" value="1"/>
</dbReference>
<dbReference type="OrthoDB" id="10051571at2759"/>
<feature type="compositionally biased region" description="Pro residues" evidence="2">
    <location>
        <begin position="466"/>
        <end position="478"/>
    </location>
</feature>
<feature type="compositionally biased region" description="Polar residues" evidence="2">
    <location>
        <begin position="162"/>
        <end position="173"/>
    </location>
</feature>
<feature type="coiled-coil region" evidence="1">
    <location>
        <begin position="748"/>
        <end position="782"/>
    </location>
</feature>
<keyword evidence="5" id="KW-1185">Reference proteome</keyword>
<dbReference type="Proteomes" id="UP000008820">
    <property type="component" value="Chromosome 3"/>
</dbReference>
<feature type="compositionally biased region" description="Low complexity" evidence="2">
    <location>
        <begin position="281"/>
        <end position="298"/>
    </location>
</feature>
<evidence type="ECO:0000259" key="3">
    <source>
        <dbReference type="PROSITE" id="PS50200"/>
    </source>
</evidence>
<reference evidence="4" key="2">
    <citation type="submission" date="2020-05" db="UniProtKB">
        <authorList>
            <consortium name="EnsemblMetazoa"/>
        </authorList>
    </citation>
    <scope>IDENTIFICATION</scope>
    <source>
        <strain evidence="4">LVP_AGWG</strain>
    </source>
</reference>
<dbReference type="InterPro" id="IPR048944">
    <property type="entry name" value="RASSF8_RA"/>
</dbReference>